<evidence type="ECO:0000259" key="1">
    <source>
        <dbReference type="Pfam" id="PF13847"/>
    </source>
</evidence>
<proteinExistence type="predicted"/>
<comment type="caution">
    <text evidence="2">The sequence shown here is derived from an EMBL/GenBank/DDBJ whole genome shotgun (WGS) entry which is preliminary data.</text>
</comment>
<dbReference type="CDD" id="cd02440">
    <property type="entry name" value="AdoMet_MTases"/>
    <property type="match status" value="1"/>
</dbReference>
<dbReference type="InterPro" id="IPR029063">
    <property type="entry name" value="SAM-dependent_MTases_sf"/>
</dbReference>
<dbReference type="SUPFAM" id="SSF53335">
    <property type="entry name" value="S-adenosyl-L-methionine-dependent methyltransferases"/>
    <property type="match status" value="1"/>
</dbReference>
<protein>
    <recommendedName>
        <fullName evidence="1">Methyltransferase domain-containing protein</fullName>
    </recommendedName>
</protein>
<gene>
    <name evidence="2" type="ORF">SLS60_010514</name>
</gene>
<dbReference type="Proteomes" id="UP001521785">
    <property type="component" value="Unassembled WGS sequence"/>
</dbReference>
<dbReference type="EMBL" id="JAKJXO020000018">
    <property type="protein sequence ID" value="KAL1593782.1"/>
    <property type="molecule type" value="Genomic_DNA"/>
</dbReference>
<dbReference type="PANTHER" id="PTHR43591">
    <property type="entry name" value="METHYLTRANSFERASE"/>
    <property type="match status" value="1"/>
</dbReference>
<name>A0ABR3QNQ6_9PLEO</name>
<feature type="domain" description="Methyltransferase" evidence="1">
    <location>
        <begin position="97"/>
        <end position="217"/>
    </location>
</feature>
<organism evidence="2 3">
    <name type="scientific">Paraconiothyrium brasiliense</name>
    <dbReference type="NCBI Taxonomy" id="300254"/>
    <lineage>
        <taxon>Eukaryota</taxon>
        <taxon>Fungi</taxon>
        <taxon>Dikarya</taxon>
        <taxon>Ascomycota</taxon>
        <taxon>Pezizomycotina</taxon>
        <taxon>Dothideomycetes</taxon>
        <taxon>Pleosporomycetidae</taxon>
        <taxon>Pleosporales</taxon>
        <taxon>Massarineae</taxon>
        <taxon>Didymosphaeriaceae</taxon>
        <taxon>Paraconiothyrium</taxon>
    </lineage>
</organism>
<dbReference type="Pfam" id="PF13847">
    <property type="entry name" value="Methyltransf_31"/>
    <property type="match status" value="1"/>
</dbReference>
<sequence length="339" mass="37378">MSPLPSHQCALRDLKSPRPTRENGYINLHTLNHQLPSVLNGKVQQFKTPIMSPNFSPYVSALQTFYNNVGKSYNTMTKSVHADGPERIVEAAGAAIKEGSSVLDLATGTGKVAFAAAVKVGASGRILGIDISDEFIGLATNMAENLGVGDKVEFLQRDVGALDLPEKYGKRWADAVTCGSAIAMFPSPEALLNVLASEVLKPGGVFVADMWATHLPAKLFLDIAVPRGFEPPFDPLWLSDTEEAFRRVFEGTKFELQRVERVGENTARWDAGSEEKVEALWKSLAVEQTWLSFGLDKLDKRKVEEIKEAWAKEIEAHQDEERVVVKEMRQWIAVAALKQ</sequence>
<keyword evidence="3" id="KW-1185">Reference proteome</keyword>
<accession>A0ABR3QNQ6</accession>
<dbReference type="PANTHER" id="PTHR43591:SF24">
    <property type="entry name" value="2-METHOXY-6-POLYPRENYL-1,4-BENZOQUINOL METHYLASE, MITOCHONDRIAL"/>
    <property type="match status" value="1"/>
</dbReference>
<dbReference type="InterPro" id="IPR025714">
    <property type="entry name" value="Methyltranfer_dom"/>
</dbReference>
<reference evidence="2 3" key="1">
    <citation type="submission" date="2024-02" db="EMBL/GenBank/DDBJ databases">
        <title>De novo assembly and annotation of 12 fungi associated with fruit tree decline syndrome in Ontario, Canada.</title>
        <authorList>
            <person name="Sulman M."/>
            <person name="Ellouze W."/>
            <person name="Ilyukhin E."/>
        </authorList>
    </citation>
    <scope>NUCLEOTIDE SEQUENCE [LARGE SCALE GENOMIC DNA]</scope>
    <source>
        <strain evidence="2 3">M42-189</strain>
    </source>
</reference>
<evidence type="ECO:0000313" key="3">
    <source>
        <dbReference type="Proteomes" id="UP001521785"/>
    </source>
</evidence>
<dbReference type="Gene3D" id="3.40.50.150">
    <property type="entry name" value="Vaccinia Virus protein VP39"/>
    <property type="match status" value="1"/>
</dbReference>
<evidence type="ECO:0000313" key="2">
    <source>
        <dbReference type="EMBL" id="KAL1593782.1"/>
    </source>
</evidence>